<dbReference type="RefSeq" id="WP_023493204.1">
    <property type="nucleotide sequence ID" value="NZ_AYLO01000008.1"/>
</dbReference>
<sequence length="77" mass="9054">MPSYIFSKKAEADLAEIYRYGFVNFGERQADEYAESLKEKCQCLSENPLLYRERDEFNPPVRIGYHGKHLIIYTITS</sequence>
<organism evidence="2 3">
    <name type="scientific">Methyloglobulus morosus KoM1</name>
    <dbReference type="NCBI Taxonomy" id="1116472"/>
    <lineage>
        <taxon>Bacteria</taxon>
        <taxon>Pseudomonadati</taxon>
        <taxon>Pseudomonadota</taxon>
        <taxon>Gammaproteobacteria</taxon>
        <taxon>Methylococcales</taxon>
        <taxon>Methylococcaceae</taxon>
        <taxon>Methyloglobulus</taxon>
    </lineage>
</organism>
<dbReference type="InterPro" id="IPR007712">
    <property type="entry name" value="RelE/ParE_toxin"/>
</dbReference>
<evidence type="ECO:0000313" key="2">
    <source>
        <dbReference type="EMBL" id="ESS73969.1"/>
    </source>
</evidence>
<name>V5C1I1_9GAMM</name>
<dbReference type="eggNOG" id="COG3668">
    <property type="taxonomic scope" value="Bacteria"/>
</dbReference>
<dbReference type="STRING" id="1116472.MGMO_8c01060"/>
<dbReference type="InterPro" id="IPR035093">
    <property type="entry name" value="RelE/ParE_toxin_dom_sf"/>
</dbReference>
<dbReference type="EMBL" id="AYLO01000008">
    <property type="protein sequence ID" value="ESS73969.1"/>
    <property type="molecule type" value="Genomic_DNA"/>
</dbReference>
<comment type="caution">
    <text evidence="2">The sequence shown here is derived from an EMBL/GenBank/DDBJ whole genome shotgun (WGS) entry which is preliminary data.</text>
</comment>
<dbReference type="Proteomes" id="UP000017842">
    <property type="component" value="Unassembled WGS sequence"/>
</dbReference>
<dbReference type="Pfam" id="PF05016">
    <property type="entry name" value="ParE_toxin"/>
    <property type="match status" value="1"/>
</dbReference>
<keyword evidence="3" id="KW-1185">Reference proteome</keyword>
<keyword evidence="1" id="KW-1277">Toxin-antitoxin system</keyword>
<reference evidence="2 3" key="1">
    <citation type="journal article" date="2013" name="Genome Announc.">
        <title>Draft Genome Sequence of the Methanotrophic Gammaproteobacterium Methyloglobulus morosus DSM 22980 Strain KoM1.</title>
        <authorList>
            <person name="Poehlein A."/>
            <person name="Deutzmann J.S."/>
            <person name="Daniel R."/>
            <person name="Simeonova D.D."/>
        </authorList>
    </citation>
    <scope>NUCLEOTIDE SEQUENCE [LARGE SCALE GENOMIC DNA]</scope>
    <source>
        <strain evidence="2 3">KoM1</strain>
    </source>
</reference>
<dbReference type="AlphaFoldDB" id="V5C1I1"/>
<evidence type="ECO:0000313" key="3">
    <source>
        <dbReference type="Proteomes" id="UP000017842"/>
    </source>
</evidence>
<accession>V5C1I1</accession>
<dbReference type="Gene3D" id="3.30.2310.20">
    <property type="entry name" value="RelE-like"/>
    <property type="match status" value="1"/>
</dbReference>
<gene>
    <name evidence="2" type="ORF">MGMO_8c01060</name>
</gene>
<protein>
    <submittedName>
        <fullName evidence="2">Plasmid stabilization system protein</fullName>
    </submittedName>
</protein>
<proteinExistence type="predicted"/>
<evidence type="ECO:0000256" key="1">
    <source>
        <dbReference type="ARBA" id="ARBA00022649"/>
    </source>
</evidence>